<keyword evidence="11 15" id="KW-0333">Golgi apparatus</keyword>
<keyword evidence="18" id="KW-1185">Reference proteome</keyword>
<keyword evidence="7" id="KW-0812">Transmembrane</keyword>
<dbReference type="InterPro" id="IPR029044">
    <property type="entry name" value="Nucleotide-diphossugar_trans"/>
</dbReference>
<gene>
    <name evidence="17" type="ORF">SEMRO_497_G154710.1</name>
</gene>
<sequence>MATTDLKRGYILLAVALGCAFQLSQFVRSQQAILGKLDPFEVGDHPSQKDPPPVEAGALAKGQQIALGSVAHGTLLTDEILARIKGNVDQEVQDASTPEEGQRPRVDIWSALGGNHNIPSREGGSPEDVGSPEQDDVDENGSPLVDYNPFFEATKFNYSQPTKPTEYTLPAPNRTNQSTIVICLSARDNFERRAAIRETWSKGNDNVYFVIGGPVPGNHKDMNLENPLSTSSLLLQEQARFGDIIDCIHPDTYKSLPFKLHFATRWVMRNLPNVEWVVKVDDDCVVRVKLLQFFVLRQMNPNHPQVIGTIAVGARPHRSGKWAEDPKYTADEYPPWAFGSAGYVVSKPVAQYVADHDHYYYQGEDAGLGIWLADSGMQVTWVDSPELRKDEGCLDQLYIIGHDLSVEKIYECFGKLGDEVPERKYIIAFSAGRKDQFAGRIRNPN</sequence>
<name>A0A9N8HEY6_9STRA</name>
<dbReference type="GO" id="GO:0005783">
    <property type="term" value="C:endoplasmic reticulum"/>
    <property type="evidence" value="ECO:0007669"/>
    <property type="project" value="UniProtKB-SubCell"/>
</dbReference>
<keyword evidence="5 15" id="KW-0328">Glycosyltransferase</keyword>
<accession>A0A9N8HEY6</accession>
<evidence type="ECO:0000256" key="5">
    <source>
        <dbReference type="ARBA" id="ARBA00022676"/>
    </source>
</evidence>
<keyword evidence="9" id="KW-0735">Signal-anchor</keyword>
<comment type="pathway">
    <text evidence="3">Protein modification; protein glycosylation.</text>
</comment>
<evidence type="ECO:0000256" key="6">
    <source>
        <dbReference type="ARBA" id="ARBA00022679"/>
    </source>
</evidence>
<dbReference type="GO" id="GO:0008194">
    <property type="term" value="F:UDP-glycosyltransferase activity"/>
    <property type="evidence" value="ECO:0007669"/>
    <property type="project" value="TreeGrafter"/>
</dbReference>
<dbReference type="PANTHER" id="PTHR11214">
    <property type="entry name" value="BETA-1,3-N-ACETYLGLUCOSAMINYLTRANSFERASE"/>
    <property type="match status" value="1"/>
</dbReference>
<evidence type="ECO:0000256" key="11">
    <source>
        <dbReference type="ARBA" id="ARBA00023034"/>
    </source>
</evidence>
<dbReference type="GO" id="GO:0016758">
    <property type="term" value="F:hexosyltransferase activity"/>
    <property type="evidence" value="ECO:0007669"/>
    <property type="project" value="InterPro"/>
</dbReference>
<evidence type="ECO:0000256" key="10">
    <source>
        <dbReference type="ARBA" id="ARBA00022989"/>
    </source>
</evidence>
<dbReference type="Proteomes" id="UP001153069">
    <property type="component" value="Unassembled WGS sequence"/>
</dbReference>
<keyword evidence="10" id="KW-1133">Transmembrane helix</keyword>
<keyword evidence="8" id="KW-0256">Endoplasmic reticulum</keyword>
<dbReference type="PROSITE" id="PS51257">
    <property type="entry name" value="PROKAR_LIPOPROTEIN"/>
    <property type="match status" value="1"/>
</dbReference>
<organism evidence="17 18">
    <name type="scientific">Seminavis robusta</name>
    <dbReference type="NCBI Taxonomy" id="568900"/>
    <lineage>
        <taxon>Eukaryota</taxon>
        <taxon>Sar</taxon>
        <taxon>Stramenopiles</taxon>
        <taxon>Ochrophyta</taxon>
        <taxon>Bacillariophyta</taxon>
        <taxon>Bacillariophyceae</taxon>
        <taxon>Bacillariophycidae</taxon>
        <taxon>Naviculales</taxon>
        <taxon>Naviculaceae</taxon>
        <taxon>Seminavis</taxon>
    </lineage>
</organism>
<dbReference type="EC" id="2.4.1.-" evidence="15"/>
<evidence type="ECO:0000313" key="18">
    <source>
        <dbReference type="Proteomes" id="UP001153069"/>
    </source>
</evidence>
<evidence type="ECO:0000256" key="13">
    <source>
        <dbReference type="ARBA" id="ARBA00023180"/>
    </source>
</evidence>
<dbReference type="GO" id="GO:0000139">
    <property type="term" value="C:Golgi membrane"/>
    <property type="evidence" value="ECO:0007669"/>
    <property type="project" value="UniProtKB-SubCell"/>
</dbReference>
<comment type="similarity">
    <text evidence="4 15">Belongs to the glycosyltransferase 31 family.</text>
</comment>
<proteinExistence type="inferred from homology"/>
<evidence type="ECO:0000256" key="14">
    <source>
        <dbReference type="ARBA" id="ARBA00047667"/>
    </source>
</evidence>
<keyword evidence="12" id="KW-0472">Membrane</keyword>
<evidence type="ECO:0000256" key="16">
    <source>
        <dbReference type="SAM" id="MobiDB-lite"/>
    </source>
</evidence>
<evidence type="ECO:0000256" key="2">
    <source>
        <dbReference type="ARBA" id="ARBA00004323"/>
    </source>
</evidence>
<evidence type="ECO:0000256" key="4">
    <source>
        <dbReference type="ARBA" id="ARBA00008661"/>
    </source>
</evidence>
<dbReference type="GO" id="GO:0006493">
    <property type="term" value="P:protein O-linked glycosylation"/>
    <property type="evidence" value="ECO:0007669"/>
    <property type="project" value="TreeGrafter"/>
</dbReference>
<evidence type="ECO:0000256" key="12">
    <source>
        <dbReference type="ARBA" id="ARBA00023136"/>
    </source>
</evidence>
<protein>
    <recommendedName>
        <fullName evidence="15">Hexosyltransferase</fullName>
        <ecNumber evidence="15">2.4.1.-</ecNumber>
    </recommendedName>
</protein>
<evidence type="ECO:0000256" key="7">
    <source>
        <dbReference type="ARBA" id="ARBA00022692"/>
    </source>
</evidence>
<feature type="region of interest" description="Disordered" evidence="16">
    <location>
        <begin position="110"/>
        <end position="141"/>
    </location>
</feature>
<comment type="caution">
    <text evidence="17">The sequence shown here is derived from an EMBL/GenBank/DDBJ whole genome shotgun (WGS) entry which is preliminary data.</text>
</comment>
<dbReference type="EMBL" id="CAICTM010000496">
    <property type="protein sequence ID" value="CAB9511676.1"/>
    <property type="molecule type" value="Genomic_DNA"/>
</dbReference>
<dbReference type="Gene3D" id="3.90.550.50">
    <property type="match status" value="1"/>
</dbReference>
<evidence type="ECO:0000256" key="8">
    <source>
        <dbReference type="ARBA" id="ARBA00022824"/>
    </source>
</evidence>
<dbReference type="SUPFAM" id="SSF53448">
    <property type="entry name" value="Nucleotide-diphospho-sugar transferases"/>
    <property type="match status" value="1"/>
</dbReference>
<comment type="subcellular location">
    <subcellularLocation>
        <location evidence="1">Endoplasmic reticulum</location>
    </subcellularLocation>
    <subcellularLocation>
        <location evidence="2 15">Golgi apparatus membrane</location>
        <topology evidence="2 15">Single-pass type II membrane protein</topology>
    </subcellularLocation>
</comment>
<evidence type="ECO:0000256" key="3">
    <source>
        <dbReference type="ARBA" id="ARBA00004922"/>
    </source>
</evidence>
<keyword evidence="6" id="KW-0808">Transferase</keyword>
<dbReference type="PANTHER" id="PTHR11214:SF219">
    <property type="entry name" value="UDP-GALNAC:BETA-1,3-N-ACETYLGALACTOSAMINYLTRANSFERASE 2"/>
    <property type="match status" value="1"/>
</dbReference>
<dbReference type="AlphaFoldDB" id="A0A9N8HEY6"/>
<dbReference type="InterPro" id="IPR002659">
    <property type="entry name" value="Glyco_trans_31"/>
</dbReference>
<evidence type="ECO:0000313" key="17">
    <source>
        <dbReference type="EMBL" id="CAB9511676.1"/>
    </source>
</evidence>
<evidence type="ECO:0000256" key="1">
    <source>
        <dbReference type="ARBA" id="ARBA00004240"/>
    </source>
</evidence>
<reference evidence="17" key="1">
    <citation type="submission" date="2020-06" db="EMBL/GenBank/DDBJ databases">
        <authorList>
            <consortium name="Plant Systems Biology data submission"/>
        </authorList>
    </citation>
    <scope>NUCLEOTIDE SEQUENCE</scope>
    <source>
        <strain evidence="17">D6</strain>
    </source>
</reference>
<keyword evidence="13" id="KW-0325">Glycoprotein</keyword>
<evidence type="ECO:0000256" key="9">
    <source>
        <dbReference type="ARBA" id="ARBA00022968"/>
    </source>
</evidence>
<dbReference type="Pfam" id="PF01762">
    <property type="entry name" value="Galactosyl_T"/>
    <property type="match status" value="1"/>
</dbReference>
<dbReference type="OrthoDB" id="48251at2759"/>
<evidence type="ECO:0000256" key="15">
    <source>
        <dbReference type="RuleBase" id="RU363063"/>
    </source>
</evidence>
<comment type="catalytic activity">
    <reaction evidence="14">
        <text>3-O-(N-acetyl-beta-D-glucosaminyl-(1-&gt;4)-alpha-D-mannosyl)-L-threonyl-[protein] + UDP-N-acetyl-alpha-D-galactosamine = 3-O-[beta-D-GalNAc-(1-&gt;3)-beta-D-GlcNAc-(1-&gt;4)-alpha-D-Man]-L-Thr-[protein] + UDP + H(+)</text>
        <dbReference type="Rhea" id="RHEA:37667"/>
        <dbReference type="Rhea" id="RHEA-COMP:13308"/>
        <dbReference type="Rhea" id="RHEA-COMP:13618"/>
        <dbReference type="ChEBI" id="CHEBI:15378"/>
        <dbReference type="ChEBI" id="CHEBI:58223"/>
        <dbReference type="ChEBI" id="CHEBI:67138"/>
        <dbReference type="ChEBI" id="CHEBI:136709"/>
        <dbReference type="ChEBI" id="CHEBI:137540"/>
        <dbReference type="EC" id="2.4.1.313"/>
    </reaction>
</comment>